<dbReference type="GO" id="GO:0005886">
    <property type="term" value="C:plasma membrane"/>
    <property type="evidence" value="ECO:0007669"/>
    <property type="project" value="UniProtKB-SubCell"/>
</dbReference>
<evidence type="ECO:0000256" key="2">
    <source>
        <dbReference type="ARBA" id="ARBA00022475"/>
    </source>
</evidence>
<dbReference type="InterPro" id="IPR041846">
    <property type="entry name" value="ENL_dom"/>
</dbReference>
<feature type="region of interest" description="Disordered" evidence="10">
    <location>
        <begin position="133"/>
        <end position="160"/>
    </location>
</feature>
<comment type="subcellular location">
    <subcellularLocation>
        <location evidence="1">Cell membrane</location>
        <topology evidence="1">Lipid-anchor</topology>
        <topology evidence="1">GPI-anchor</topology>
    </subcellularLocation>
</comment>
<reference evidence="13" key="1">
    <citation type="submission" date="2019-10" db="EMBL/GenBank/DDBJ databases">
        <authorList>
            <person name="Zhang R."/>
            <person name="Pan Y."/>
            <person name="Wang J."/>
            <person name="Ma R."/>
            <person name="Yu S."/>
        </authorList>
    </citation>
    <scope>NUCLEOTIDE SEQUENCE</scope>
    <source>
        <strain evidence="13">LA-IB0</strain>
        <tissue evidence="13">Leaf</tissue>
    </source>
</reference>
<evidence type="ECO:0000256" key="5">
    <source>
        <dbReference type="ARBA" id="ARBA00023136"/>
    </source>
</evidence>
<dbReference type="FunFam" id="2.60.40.420:FF:000010">
    <property type="entry name" value="Early nodulin-like protein 1"/>
    <property type="match status" value="1"/>
</dbReference>
<feature type="signal peptide" evidence="11">
    <location>
        <begin position="1"/>
        <end position="25"/>
    </location>
</feature>
<evidence type="ECO:0000256" key="7">
    <source>
        <dbReference type="ARBA" id="ARBA00023180"/>
    </source>
</evidence>
<keyword evidence="7" id="KW-0325">Glycoprotein</keyword>
<keyword evidence="6" id="KW-1015">Disulfide bond</keyword>
<evidence type="ECO:0000313" key="13">
    <source>
        <dbReference type="EMBL" id="KAG8367613.1"/>
    </source>
</evidence>
<evidence type="ECO:0000256" key="9">
    <source>
        <dbReference type="ARBA" id="ARBA00035011"/>
    </source>
</evidence>
<dbReference type="InterPro" id="IPR003245">
    <property type="entry name" value="Phytocyanin_dom"/>
</dbReference>
<evidence type="ECO:0000313" key="14">
    <source>
        <dbReference type="Proteomes" id="UP000826271"/>
    </source>
</evidence>
<sequence length="182" mass="19390">MALLKSLVPCLAIVIFLSISSLSEAKEFVVGGKKKSWEVPSSPDEFNKWAEKIRFQIDDSIVLKYDGKSDSVLQVSEESYKTCNKSNPIKSYNDGNTKITLDRSGPFYFISGAEDHCQKGQKLEIVVLSANHHSGGHSPAAPSPSPVVNHHHAPAPAPHNGGSGLKAGFLGGVAVVGILALV</sequence>
<dbReference type="Proteomes" id="UP000826271">
    <property type="component" value="Unassembled WGS sequence"/>
</dbReference>
<dbReference type="SUPFAM" id="SSF49503">
    <property type="entry name" value="Cupredoxins"/>
    <property type="match status" value="1"/>
</dbReference>
<dbReference type="PANTHER" id="PTHR33021:SF505">
    <property type="entry name" value="EARLY NODULIN-LIKE PROTEIN 1"/>
    <property type="match status" value="1"/>
</dbReference>
<dbReference type="CDD" id="cd11019">
    <property type="entry name" value="OsENODL1_like"/>
    <property type="match status" value="1"/>
</dbReference>
<evidence type="ECO:0000256" key="8">
    <source>
        <dbReference type="ARBA" id="ARBA00023288"/>
    </source>
</evidence>
<comment type="caution">
    <text evidence="13">The sequence shown here is derived from an EMBL/GenBank/DDBJ whole genome shotgun (WGS) entry which is preliminary data.</text>
</comment>
<proteinExistence type="inferred from homology"/>
<keyword evidence="5" id="KW-0472">Membrane</keyword>
<accession>A0AAV6WL11</accession>
<dbReference type="Pfam" id="PF02298">
    <property type="entry name" value="Cu_bind_like"/>
    <property type="match status" value="1"/>
</dbReference>
<evidence type="ECO:0000256" key="11">
    <source>
        <dbReference type="SAM" id="SignalP"/>
    </source>
</evidence>
<keyword evidence="8" id="KW-0449">Lipoprotein</keyword>
<feature type="chain" id="PRO_5043876916" description="Phytocyanin domain-containing protein" evidence="11">
    <location>
        <begin position="26"/>
        <end position="182"/>
    </location>
</feature>
<dbReference type="GO" id="GO:0009055">
    <property type="term" value="F:electron transfer activity"/>
    <property type="evidence" value="ECO:0007669"/>
    <property type="project" value="InterPro"/>
</dbReference>
<keyword evidence="3" id="KW-0336">GPI-anchor</keyword>
<comment type="similarity">
    <text evidence="9">Belongs to the early nodulin-like (ENODL) family.</text>
</comment>
<dbReference type="GO" id="GO:0098552">
    <property type="term" value="C:side of membrane"/>
    <property type="evidence" value="ECO:0007669"/>
    <property type="project" value="UniProtKB-KW"/>
</dbReference>
<dbReference type="AlphaFoldDB" id="A0AAV6WL11"/>
<gene>
    <name evidence="13" type="ORF">BUALT_Bualt16G0090500</name>
</gene>
<protein>
    <recommendedName>
        <fullName evidence="12">Phytocyanin domain-containing protein</fullName>
    </recommendedName>
</protein>
<evidence type="ECO:0000256" key="4">
    <source>
        <dbReference type="ARBA" id="ARBA00022729"/>
    </source>
</evidence>
<evidence type="ECO:0000259" key="12">
    <source>
        <dbReference type="PROSITE" id="PS51485"/>
    </source>
</evidence>
<dbReference type="InterPro" id="IPR008972">
    <property type="entry name" value="Cupredoxin"/>
</dbReference>
<dbReference type="Gene3D" id="2.60.40.420">
    <property type="entry name" value="Cupredoxins - blue copper proteins"/>
    <property type="match status" value="1"/>
</dbReference>
<keyword evidence="14" id="KW-1185">Reference proteome</keyword>
<organism evidence="13 14">
    <name type="scientific">Buddleja alternifolia</name>
    <dbReference type="NCBI Taxonomy" id="168488"/>
    <lineage>
        <taxon>Eukaryota</taxon>
        <taxon>Viridiplantae</taxon>
        <taxon>Streptophyta</taxon>
        <taxon>Embryophyta</taxon>
        <taxon>Tracheophyta</taxon>
        <taxon>Spermatophyta</taxon>
        <taxon>Magnoliopsida</taxon>
        <taxon>eudicotyledons</taxon>
        <taxon>Gunneridae</taxon>
        <taxon>Pentapetalae</taxon>
        <taxon>asterids</taxon>
        <taxon>lamiids</taxon>
        <taxon>Lamiales</taxon>
        <taxon>Scrophulariaceae</taxon>
        <taxon>Buddlejeae</taxon>
        <taxon>Buddleja</taxon>
    </lineage>
</organism>
<dbReference type="InterPro" id="IPR039391">
    <property type="entry name" value="Phytocyanin-like"/>
</dbReference>
<evidence type="ECO:0000256" key="10">
    <source>
        <dbReference type="SAM" id="MobiDB-lite"/>
    </source>
</evidence>
<evidence type="ECO:0000256" key="6">
    <source>
        <dbReference type="ARBA" id="ARBA00023157"/>
    </source>
</evidence>
<dbReference type="PANTHER" id="PTHR33021">
    <property type="entry name" value="BLUE COPPER PROTEIN"/>
    <property type="match status" value="1"/>
</dbReference>
<keyword evidence="4 11" id="KW-0732">Signal</keyword>
<dbReference type="PROSITE" id="PS51485">
    <property type="entry name" value="PHYTOCYANIN"/>
    <property type="match status" value="1"/>
</dbReference>
<feature type="domain" description="Phytocyanin" evidence="12">
    <location>
        <begin position="26"/>
        <end position="129"/>
    </location>
</feature>
<keyword evidence="2" id="KW-1003">Cell membrane</keyword>
<dbReference type="EMBL" id="WHWC01000016">
    <property type="protein sequence ID" value="KAG8367613.1"/>
    <property type="molecule type" value="Genomic_DNA"/>
</dbReference>
<name>A0AAV6WL11_9LAMI</name>
<evidence type="ECO:0000256" key="3">
    <source>
        <dbReference type="ARBA" id="ARBA00022622"/>
    </source>
</evidence>
<evidence type="ECO:0000256" key="1">
    <source>
        <dbReference type="ARBA" id="ARBA00004609"/>
    </source>
</evidence>